<accession>N6Z4C2</accession>
<evidence type="ECO:0000256" key="5">
    <source>
        <dbReference type="SAM" id="SignalP"/>
    </source>
</evidence>
<dbReference type="Proteomes" id="UP000013232">
    <property type="component" value="Unassembled WGS sequence"/>
</dbReference>
<dbReference type="Gene3D" id="2.40.420.20">
    <property type="match status" value="1"/>
</dbReference>
<evidence type="ECO:0000256" key="4">
    <source>
        <dbReference type="ARBA" id="ARBA00023054"/>
    </source>
</evidence>
<evidence type="ECO:0000256" key="2">
    <source>
        <dbReference type="ARBA" id="ARBA00009477"/>
    </source>
</evidence>
<dbReference type="PANTHER" id="PTHR30469:SF33">
    <property type="entry name" value="SLR1207 PROTEIN"/>
    <property type="match status" value="1"/>
</dbReference>
<dbReference type="GO" id="GO:1990281">
    <property type="term" value="C:efflux pump complex"/>
    <property type="evidence" value="ECO:0007669"/>
    <property type="project" value="TreeGrafter"/>
</dbReference>
<evidence type="ECO:0000259" key="7">
    <source>
        <dbReference type="Pfam" id="PF25917"/>
    </source>
</evidence>
<feature type="signal peptide" evidence="5">
    <location>
        <begin position="1"/>
        <end position="19"/>
    </location>
</feature>
<feature type="domain" description="Multidrug resistance protein MdtA-like barrel-sandwich hybrid" evidence="7">
    <location>
        <begin position="60"/>
        <end position="216"/>
    </location>
</feature>
<proteinExistence type="inferred from homology"/>
<keyword evidence="10" id="KW-1185">Reference proteome</keyword>
<feature type="domain" description="Multidrug resistance protein MdtA-like C-terminal permuted SH3" evidence="8">
    <location>
        <begin position="324"/>
        <end position="384"/>
    </location>
</feature>
<dbReference type="SUPFAM" id="SSF111369">
    <property type="entry name" value="HlyD-like secretion proteins"/>
    <property type="match status" value="1"/>
</dbReference>
<dbReference type="InterPro" id="IPR058624">
    <property type="entry name" value="MdtA-like_HH"/>
</dbReference>
<dbReference type="GO" id="GO:0019898">
    <property type="term" value="C:extrinsic component of membrane"/>
    <property type="evidence" value="ECO:0007669"/>
    <property type="project" value="InterPro"/>
</dbReference>
<dbReference type="Gene3D" id="6.10.140.1990">
    <property type="match status" value="1"/>
</dbReference>
<dbReference type="NCBIfam" id="TIGR01730">
    <property type="entry name" value="RND_mfp"/>
    <property type="match status" value="1"/>
</dbReference>
<dbReference type="GO" id="GO:0030313">
    <property type="term" value="C:cell envelope"/>
    <property type="evidence" value="ECO:0007669"/>
    <property type="project" value="UniProtKB-SubCell"/>
</dbReference>
<evidence type="ECO:0000313" key="10">
    <source>
        <dbReference type="Proteomes" id="UP000013232"/>
    </source>
</evidence>
<dbReference type="PANTHER" id="PTHR30469">
    <property type="entry name" value="MULTIDRUG RESISTANCE PROTEIN MDTA"/>
    <property type="match status" value="1"/>
</dbReference>
<protein>
    <submittedName>
        <fullName evidence="9">Macrolide-specific efflux protein MacA</fullName>
    </submittedName>
</protein>
<evidence type="ECO:0000313" key="9">
    <source>
        <dbReference type="EMBL" id="ENO86979.1"/>
    </source>
</evidence>
<dbReference type="AlphaFoldDB" id="N6Z4C2"/>
<dbReference type="InterPro" id="IPR058625">
    <property type="entry name" value="MdtA-like_BSH"/>
</dbReference>
<dbReference type="eggNOG" id="COG0845">
    <property type="taxonomic scope" value="Bacteria"/>
</dbReference>
<comment type="subcellular location">
    <subcellularLocation>
        <location evidence="1">Cell envelope</location>
    </subcellularLocation>
</comment>
<dbReference type="GO" id="GO:1990961">
    <property type="term" value="P:xenobiotic detoxification by transmembrane export across the plasma membrane"/>
    <property type="evidence" value="ECO:0007669"/>
    <property type="project" value="InterPro"/>
</dbReference>
<dbReference type="InterPro" id="IPR030190">
    <property type="entry name" value="MacA_alpha-hairpin_sf"/>
</dbReference>
<dbReference type="Gene3D" id="2.40.50.100">
    <property type="match status" value="1"/>
</dbReference>
<dbReference type="OrthoDB" id="9784484at2"/>
<dbReference type="STRING" id="1123367.GCA_000621305_00584"/>
<dbReference type="Pfam" id="PF25917">
    <property type="entry name" value="BSH_RND"/>
    <property type="match status" value="1"/>
</dbReference>
<dbReference type="GO" id="GO:1990195">
    <property type="term" value="C:macrolide transmembrane transporter complex"/>
    <property type="evidence" value="ECO:0007669"/>
    <property type="project" value="InterPro"/>
</dbReference>
<gene>
    <name evidence="9" type="ORF">C666_12045</name>
</gene>
<dbReference type="InterPro" id="IPR006143">
    <property type="entry name" value="RND_pump_MFP"/>
</dbReference>
<comment type="caution">
    <text evidence="9">The sequence shown here is derived from an EMBL/GenBank/DDBJ whole genome shotgun (WGS) entry which is preliminary data.</text>
</comment>
<dbReference type="InterPro" id="IPR058627">
    <property type="entry name" value="MdtA-like_C"/>
</dbReference>
<dbReference type="Gene3D" id="2.40.30.170">
    <property type="match status" value="1"/>
</dbReference>
<dbReference type="Pfam" id="PF25967">
    <property type="entry name" value="RND-MFP_C"/>
    <property type="match status" value="1"/>
</dbReference>
<dbReference type="Pfam" id="PF25876">
    <property type="entry name" value="HH_MFP_RND"/>
    <property type="match status" value="1"/>
</dbReference>
<evidence type="ECO:0000259" key="8">
    <source>
        <dbReference type="Pfam" id="PF25967"/>
    </source>
</evidence>
<dbReference type="RefSeq" id="WP_004339274.1">
    <property type="nucleotide sequence ID" value="NZ_AMXE01000045.1"/>
</dbReference>
<evidence type="ECO:0000256" key="1">
    <source>
        <dbReference type="ARBA" id="ARBA00004196"/>
    </source>
</evidence>
<dbReference type="EMBL" id="AMXE01000045">
    <property type="protein sequence ID" value="ENO86979.1"/>
    <property type="molecule type" value="Genomic_DNA"/>
</dbReference>
<sequence length="397" mass="41693">MKKTPFGILLTILAALAVAAAVITVRQSGTDELPAFITAEAATGPIEHTVLASGVLEPARLVTVGARASGQVVKLHVKIGERVRAGQRIAEIDSQPQRNALHNAEAALQSIRAQRAARQVNLRQAERVYVRQRNLFQADAASRDAFESAEAARDVLVAEIAALDAQIRQAAAALETARTDLGYTRIAAPIDGVVVAVVTEEGRTVNAFQSAPAIVMLAQLDVMRVKAEISEADVTRVRPGQPVWFTVLGEPGKRYRATLQAVEPAPAAIVAKAEQGGLAGASQSSAASKTAVYYNGLFELPNPDGELRPLMTAQVHILLAEVADALTIPVAALAESRFDGRNSVRVVDAQGRAAVRQIETGLNNGLRVQVLSGLRAGERVVVGDAAGATPGGSNWGS</sequence>
<keyword evidence="5" id="KW-0732">Signal</keyword>
<feature type="chain" id="PRO_5004128608" evidence="5">
    <location>
        <begin position="20"/>
        <end position="397"/>
    </location>
</feature>
<feature type="domain" description="Multidrug resistance protein MdtA-like alpha-helical hairpin" evidence="6">
    <location>
        <begin position="108"/>
        <end position="184"/>
    </location>
</feature>
<dbReference type="GO" id="GO:0015562">
    <property type="term" value="F:efflux transmembrane transporter activity"/>
    <property type="evidence" value="ECO:0007669"/>
    <property type="project" value="TreeGrafter"/>
</dbReference>
<comment type="similarity">
    <text evidence="2">Belongs to the membrane fusion protein (MFP) (TC 8.A.1) family.</text>
</comment>
<organism evidence="9 10">
    <name type="scientific">Thauera linaloolentis (strain DSM 12138 / JCM 21573 / CCUG 41526 / CIP 105981 / IAM 15112 / NBRC 102519 / 47Lol)</name>
    <dbReference type="NCBI Taxonomy" id="1123367"/>
    <lineage>
        <taxon>Bacteria</taxon>
        <taxon>Pseudomonadati</taxon>
        <taxon>Pseudomonadota</taxon>
        <taxon>Betaproteobacteria</taxon>
        <taxon>Rhodocyclales</taxon>
        <taxon>Zoogloeaceae</taxon>
        <taxon>Thauera</taxon>
    </lineage>
</organism>
<keyword evidence="3" id="KW-0813">Transport</keyword>
<reference evidence="9 10" key="1">
    <citation type="submission" date="2012-09" db="EMBL/GenBank/DDBJ databases">
        <title>Draft Genome Sequences of 6 Strains from Genus Thauera.</title>
        <authorList>
            <person name="Liu B."/>
            <person name="Shapleigh J.P."/>
            <person name="Frostegard A.H."/>
        </authorList>
    </citation>
    <scope>NUCLEOTIDE SEQUENCE [LARGE SCALE GENOMIC DNA]</scope>
    <source>
        <strain evidence="10">47Lol / DSM 12138</strain>
    </source>
</reference>
<evidence type="ECO:0000256" key="3">
    <source>
        <dbReference type="ARBA" id="ARBA00022448"/>
    </source>
</evidence>
<name>N6Z4C2_THAL4</name>
<evidence type="ECO:0000259" key="6">
    <source>
        <dbReference type="Pfam" id="PF25876"/>
    </source>
</evidence>
<keyword evidence="4" id="KW-0175">Coiled coil</keyword>